<sequence>MNLTDYQIAIELARQLKADENSSNEKSSSSSDNEIDIGDDQLESEVESITTENMKHENKRNTSIRK</sequence>
<dbReference type="Proteomes" id="UP000789570">
    <property type="component" value="Unassembled WGS sequence"/>
</dbReference>
<gene>
    <name evidence="2" type="ORF">FCALED_LOCUS5451</name>
</gene>
<evidence type="ECO:0000313" key="2">
    <source>
        <dbReference type="EMBL" id="CAG8536941.1"/>
    </source>
</evidence>
<reference evidence="2" key="1">
    <citation type="submission" date="2021-06" db="EMBL/GenBank/DDBJ databases">
        <authorList>
            <person name="Kallberg Y."/>
            <person name="Tangrot J."/>
            <person name="Rosling A."/>
        </authorList>
    </citation>
    <scope>NUCLEOTIDE SEQUENCE</scope>
    <source>
        <strain evidence="2">UK204</strain>
    </source>
</reference>
<dbReference type="EMBL" id="CAJVPQ010001182">
    <property type="protein sequence ID" value="CAG8536941.1"/>
    <property type="molecule type" value="Genomic_DNA"/>
</dbReference>
<evidence type="ECO:0000313" key="3">
    <source>
        <dbReference type="Proteomes" id="UP000789570"/>
    </source>
</evidence>
<dbReference type="AlphaFoldDB" id="A0A9N9FIQ3"/>
<proteinExistence type="predicted"/>
<name>A0A9N9FIQ3_9GLOM</name>
<evidence type="ECO:0000256" key="1">
    <source>
        <dbReference type="SAM" id="MobiDB-lite"/>
    </source>
</evidence>
<feature type="compositionally biased region" description="Acidic residues" evidence="1">
    <location>
        <begin position="33"/>
        <end position="46"/>
    </location>
</feature>
<protein>
    <submittedName>
        <fullName evidence="2">11486_t:CDS:1</fullName>
    </submittedName>
</protein>
<keyword evidence="3" id="KW-1185">Reference proteome</keyword>
<accession>A0A9N9FIQ3</accession>
<organism evidence="2 3">
    <name type="scientific">Funneliformis caledonium</name>
    <dbReference type="NCBI Taxonomy" id="1117310"/>
    <lineage>
        <taxon>Eukaryota</taxon>
        <taxon>Fungi</taxon>
        <taxon>Fungi incertae sedis</taxon>
        <taxon>Mucoromycota</taxon>
        <taxon>Glomeromycotina</taxon>
        <taxon>Glomeromycetes</taxon>
        <taxon>Glomerales</taxon>
        <taxon>Glomeraceae</taxon>
        <taxon>Funneliformis</taxon>
    </lineage>
</organism>
<feature type="region of interest" description="Disordered" evidence="1">
    <location>
        <begin position="17"/>
        <end position="66"/>
    </location>
</feature>
<comment type="caution">
    <text evidence="2">The sequence shown here is derived from an EMBL/GenBank/DDBJ whole genome shotgun (WGS) entry which is preliminary data.</text>
</comment>